<comment type="similarity">
    <text evidence="1 4">Belongs to the glycosyl hydrolase 5 (cellulase A) family.</text>
</comment>
<dbReference type="Proteomes" id="UP000189703">
    <property type="component" value="Unplaced"/>
</dbReference>
<dbReference type="Pfam" id="PF00150">
    <property type="entry name" value="Cellulase"/>
    <property type="match status" value="1"/>
</dbReference>
<evidence type="ECO:0000259" key="6">
    <source>
        <dbReference type="Pfam" id="PF00150"/>
    </source>
</evidence>
<evidence type="ECO:0000256" key="1">
    <source>
        <dbReference type="ARBA" id="ARBA00005641"/>
    </source>
</evidence>
<dbReference type="GO" id="GO:0004553">
    <property type="term" value="F:hydrolase activity, hydrolyzing O-glycosyl compounds"/>
    <property type="evidence" value="ECO:0007669"/>
    <property type="project" value="InterPro"/>
</dbReference>
<dbReference type="STRING" id="4432.A0A1U7ZBY1"/>
<organism evidence="7 8">
    <name type="scientific">Nelumbo nucifera</name>
    <name type="common">Sacred lotus</name>
    <dbReference type="NCBI Taxonomy" id="4432"/>
    <lineage>
        <taxon>Eukaryota</taxon>
        <taxon>Viridiplantae</taxon>
        <taxon>Streptophyta</taxon>
        <taxon>Embryophyta</taxon>
        <taxon>Tracheophyta</taxon>
        <taxon>Spermatophyta</taxon>
        <taxon>Magnoliopsida</taxon>
        <taxon>Proteales</taxon>
        <taxon>Nelumbonaceae</taxon>
        <taxon>Nelumbo</taxon>
    </lineage>
</organism>
<dbReference type="PANTHER" id="PTHR31263">
    <property type="entry name" value="CELLULASE FAMILY PROTEIN (AFU_ORTHOLOGUE AFUA_5G14560)"/>
    <property type="match status" value="1"/>
</dbReference>
<accession>A0A1U7ZBY1</accession>
<dbReference type="InterPro" id="IPR017853">
    <property type="entry name" value="GH"/>
</dbReference>
<dbReference type="FunCoup" id="A0A1U7ZBY1">
    <property type="interactions" value="12"/>
</dbReference>
<dbReference type="eggNOG" id="ENOG502QUKB">
    <property type="taxonomic scope" value="Eukaryota"/>
</dbReference>
<evidence type="ECO:0000256" key="4">
    <source>
        <dbReference type="RuleBase" id="RU361153"/>
    </source>
</evidence>
<keyword evidence="7" id="KW-1185">Reference proteome</keyword>
<dbReference type="GeneID" id="104591536"/>
<dbReference type="SUPFAM" id="SSF50370">
    <property type="entry name" value="Ricin B-like lectins"/>
    <property type="match status" value="1"/>
</dbReference>
<proteinExistence type="inferred from homology"/>
<dbReference type="AlphaFoldDB" id="A0A1U7ZBY1"/>
<feature type="domain" description="Glycoside hydrolase family 5" evidence="6">
    <location>
        <begin position="71"/>
        <end position="351"/>
    </location>
</feature>
<dbReference type="GO" id="GO:0000272">
    <property type="term" value="P:polysaccharide catabolic process"/>
    <property type="evidence" value="ECO:0007669"/>
    <property type="project" value="InterPro"/>
</dbReference>
<sequence length="555" mass="62089">MKLKKLFLSLLVLAFLIISPNTISQQNVTALPLYTNSRWIVDETGQRVKLACVNWASHLESMVAEGLSKQPLDVISKQIVSMGFNCVRLTWPLFLVTNSSLASITVRQSFKSLGLIETIAGIEVNNPSLVDLPLIRAYQVVVANLADNNLMVILDNHISKSGWCCSSVDGNGFFGDKYFDPSLWINGLTRMATMFRGTANVVGMSLRNELRGARQSVNDWYRYMQKGAEAVHLANPNVLVIFSGLNYDKDFTFLVNQPVNLTFTGKLVFELHWYGFSDGKAWETGNPNQVCATVVDNFMRKGGFVLDQGWPLFLSEFGVDQRGTNINDNRFLNCFFGVAAELDFDWALWTLAGSYYLREGKIGMDETYGVLSWNWCKTRNSSFMERISVLQSPFQGPGLSDVRPYKVIFHPSTGLCVLRKSLFEPLKLGPCTESEAWSYTPPKNLLLKGTYFCIQADELGKPVKLGIFCSDPSSKWDMISDSKMHLSSTLSDGSTVCLDVDSTNTIITTPCKCVSRDDKCDPASQWFKIVTSTRCPMATKFSLWTMMSPLLNSIM</sequence>
<dbReference type="InterPro" id="IPR035992">
    <property type="entry name" value="Ricin_B-like_lectins"/>
</dbReference>
<name>A0A1U7ZBY1_NELNU</name>
<dbReference type="KEGG" id="nnu:104591536"/>
<dbReference type="OMA" id="CCNLDDG"/>
<evidence type="ECO:0000313" key="8">
    <source>
        <dbReference type="RefSeq" id="XP_010248702.1"/>
    </source>
</evidence>
<dbReference type="OrthoDB" id="442731at2759"/>
<dbReference type="InterPro" id="IPR001547">
    <property type="entry name" value="Glyco_hydro_5"/>
</dbReference>
<evidence type="ECO:0000256" key="5">
    <source>
        <dbReference type="SAM" id="SignalP"/>
    </source>
</evidence>
<feature type="chain" id="PRO_5010563261" evidence="5">
    <location>
        <begin position="25"/>
        <end position="555"/>
    </location>
</feature>
<dbReference type="PANTHER" id="PTHR31263:SF44">
    <property type="entry name" value="OS04G0481200 PROTEIN"/>
    <property type="match status" value="1"/>
</dbReference>
<protein>
    <submittedName>
        <fullName evidence="8">Uncharacterized protein LOC104591536</fullName>
    </submittedName>
</protein>
<keyword evidence="3 4" id="KW-0326">Glycosidase</keyword>
<gene>
    <name evidence="8" type="primary">LOC104591536</name>
</gene>
<evidence type="ECO:0000256" key="2">
    <source>
        <dbReference type="ARBA" id="ARBA00022801"/>
    </source>
</evidence>
<feature type="signal peptide" evidence="5">
    <location>
        <begin position="1"/>
        <end position="24"/>
    </location>
</feature>
<keyword evidence="5" id="KW-0732">Signal</keyword>
<dbReference type="RefSeq" id="XP_010248702.1">
    <property type="nucleotide sequence ID" value="XM_010250400.2"/>
</dbReference>
<evidence type="ECO:0000256" key="3">
    <source>
        <dbReference type="ARBA" id="ARBA00023295"/>
    </source>
</evidence>
<dbReference type="SUPFAM" id="SSF51445">
    <property type="entry name" value="(Trans)glycosidases"/>
    <property type="match status" value="1"/>
</dbReference>
<keyword evidence="2 4" id="KW-0378">Hydrolase</keyword>
<dbReference type="Gene3D" id="3.20.20.80">
    <property type="entry name" value="Glycosidases"/>
    <property type="match status" value="1"/>
</dbReference>
<reference evidence="8" key="1">
    <citation type="submission" date="2025-08" db="UniProtKB">
        <authorList>
            <consortium name="RefSeq"/>
        </authorList>
    </citation>
    <scope>IDENTIFICATION</scope>
</reference>
<dbReference type="InParanoid" id="A0A1U7ZBY1"/>
<evidence type="ECO:0000313" key="7">
    <source>
        <dbReference type="Proteomes" id="UP000189703"/>
    </source>
</evidence>